<keyword evidence="4 6" id="KW-1133">Transmembrane helix</keyword>
<dbReference type="GO" id="GO:0005886">
    <property type="term" value="C:plasma membrane"/>
    <property type="evidence" value="ECO:0007669"/>
    <property type="project" value="UniProtKB-SubCell"/>
</dbReference>
<evidence type="ECO:0000313" key="8">
    <source>
        <dbReference type="Proteomes" id="UP000009173"/>
    </source>
</evidence>
<evidence type="ECO:0000256" key="4">
    <source>
        <dbReference type="ARBA" id="ARBA00022989"/>
    </source>
</evidence>
<evidence type="ECO:0000256" key="3">
    <source>
        <dbReference type="ARBA" id="ARBA00022692"/>
    </source>
</evidence>
<organism evidence="7 8">
    <name type="scientific">Nitratidesulfovibrio vulgaris (strain DP4)</name>
    <name type="common">Desulfovibrio vulgaris</name>
    <dbReference type="NCBI Taxonomy" id="391774"/>
    <lineage>
        <taxon>Bacteria</taxon>
        <taxon>Pseudomonadati</taxon>
        <taxon>Thermodesulfobacteriota</taxon>
        <taxon>Desulfovibrionia</taxon>
        <taxon>Desulfovibrionales</taxon>
        <taxon>Desulfovibrionaceae</taxon>
        <taxon>Nitratidesulfovibrio</taxon>
    </lineage>
</organism>
<feature type="transmembrane region" description="Helical" evidence="6">
    <location>
        <begin position="179"/>
        <end position="199"/>
    </location>
</feature>
<feature type="transmembrane region" description="Helical" evidence="6">
    <location>
        <begin position="106"/>
        <end position="126"/>
    </location>
</feature>
<gene>
    <name evidence="7" type="ordered locus">Dvul_2359</name>
</gene>
<keyword evidence="5 6" id="KW-0472">Membrane</keyword>
<keyword evidence="3 6" id="KW-0812">Transmembrane</keyword>
<sequence length="206" mass="21616" precursor="true">MYISPYLQGLGMGASLIMAIGAQNAFVLSQSIRRNHHMSVAAICIVCDCLLISIGVLGMGAVFTANPLLRAIATWGGAAFLLWFGFNAFRSALRGGSLDAHEERSLPLRAAVVSALAVSLLNPHAYLDTVVLLGGISTTFEGDGRYLFGAGAVTASILWFCTLSLGGRAMAPVFRNASAWRVLDGLVCLMVWGIAAGLVRQAVLGS</sequence>
<dbReference type="AlphaFoldDB" id="A0A0H3AC84"/>
<dbReference type="HOGENOM" id="CLU_087840_0_1_7"/>
<dbReference type="Proteomes" id="UP000009173">
    <property type="component" value="Chromosome"/>
</dbReference>
<accession>A0A0H3AC84</accession>
<name>A0A0H3AC84_NITV4</name>
<reference evidence="8" key="1">
    <citation type="journal article" date="2009" name="Environ. Microbiol.">
        <title>Contribution of mobile genetic elements to Desulfovibrio vulgaris genome plasticity.</title>
        <authorList>
            <person name="Walker C.B."/>
            <person name="Stolyar S."/>
            <person name="Chivian D."/>
            <person name="Pinel N."/>
            <person name="Gabster J.A."/>
            <person name="Dehal P.S."/>
            <person name="He Z."/>
            <person name="Yang Z.K."/>
            <person name="Yen H.C."/>
            <person name="Zhou J."/>
            <person name="Wall J.D."/>
            <person name="Hazen T.C."/>
            <person name="Arkin A.P."/>
            <person name="Stahl D.A."/>
        </authorList>
    </citation>
    <scope>NUCLEOTIDE SEQUENCE [LARGE SCALE GENOMIC DNA]</scope>
    <source>
        <strain evidence="8">DP4</strain>
    </source>
</reference>
<evidence type="ECO:0000256" key="2">
    <source>
        <dbReference type="ARBA" id="ARBA00022475"/>
    </source>
</evidence>
<dbReference type="RefSeq" id="WP_010937896.1">
    <property type="nucleotide sequence ID" value="NC_008751.1"/>
</dbReference>
<feature type="transmembrane region" description="Helical" evidence="6">
    <location>
        <begin position="6"/>
        <end position="28"/>
    </location>
</feature>
<keyword evidence="2" id="KW-1003">Cell membrane</keyword>
<proteinExistence type="predicted"/>
<evidence type="ECO:0000256" key="5">
    <source>
        <dbReference type="ARBA" id="ARBA00023136"/>
    </source>
</evidence>
<evidence type="ECO:0000313" key="7">
    <source>
        <dbReference type="EMBL" id="ABM29375.1"/>
    </source>
</evidence>
<feature type="transmembrane region" description="Helical" evidence="6">
    <location>
        <begin position="146"/>
        <end position="167"/>
    </location>
</feature>
<dbReference type="EMBL" id="CP000527">
    <property type="protein sequence ID" value="ABM29375.1"/>
    <property type="molecule type" value="Genomic_DNA"/>
</dbReference>
<evidence type="ECO:0000256" key="6">
    <source>
        <dbReference type="SAM" id="Phobius"/>
    </source>
</evidence>
<feature type="transmembrane region" description="Helical" evidence="6">
    <location>
        <begin position="40"/>
        <end position="62"/>
    </location>
</feature>
<dbReference type="PANTHER" id="PTHR30086">
    <property type="entry name" value="ARGININE EXPORTER PROTEIN ARGO"/>
    <property type="match status" value="1"/>
</dbReference>
<dbReference type="GO" id="GO:0015171">
    <property type="term" value="F:amino acid transmembrane transporter activity"/>
    <property type="evidence" value="ECO:0007669"/>
    <property type="project" value="TreeGrafter"/>
</dbReference>
<evidence type="ECO:0000256" key="1">
    <source>
        <dbReference type="ARBA" id="ARBA00004651"/>
    </source>
</evidence>
<protein>
    <submittedName>
        <fullName evidence="7">Lysine exporter protein (LYSE/YGGA)</fullName>
    </submittedName>
</protein>
<dbReference type="KEGG" id="dvl:Dvul_2359"/>
<dbReference type="Pfam" id="PF01810">
    <property type="entry name" value="LysE"/>
    <property type="match status" value="1"/>
</dbReference>
<comment type="subcellular location">
    <subcellularLocation>
        <location evidence="1">Cell membrane</location>
        <topology evidence="1">Multi-pass membrane protein</topology>
    </subcellularLocation>
</comment>
<dbReference type="InterPro" id="IPR001123">
    <property type="entry name" value="LeuE-type"/>
</dbReference>
<feature type="transmembrane region" description="Helical" evidence="6">
    <location>
        <begin position="68"/>
        <end position="86"/>
    </location>
</feature>
<dbReference type="PANTHER" id="PTHR30086:SF20">
    <property type="entry name" value="ARGININE EXPORTER PROTEIN ARGO-RELATED"/>
    <property type="match status" value="1"/>
</dbReference>